<organism evidence="2">
    <name type="scientific">Anguilla anguilla</name>
    <name type="common">European freshwater eel</name>
    <name type="synonym">Muraena anguilla</name>
    <dbReference type="NCBI Taxonomy" id="7936"/>
    <lineage>
        <taxon>Eukaryota</taxon>
        <taxon>Metazoa</taxon>
        <taxon>Chordata</taxon>
        <taxon>Craniata</taxon>
        <taxon>Vertebrata</taxon>
        <taxon>Euteleostomi</taxon>
        <taxon>Actinopterygii</taxon>
        <taxon>Neopterygii</taxon>
        <taxon>Teleostei</taxon>
        <taxon>Anguilliformes</taxon>
        <taxon>Anguillidae</taxon>
        <taxon>Anguilla</taxon>
    </lineage>
</organism>
<keyword evidence="1" id="KW-0472">Membrane</keyword>
<dbReference type="AlphaFoldDB" id="A0A0E9RUT4"/>
<evidence type="ECO:0000256" key="1">
    <source>
        <dbReference type="SAM" id="Phobius"/>
    </source>
</evidence>
<protein>
    <submittedName>
        <fullName evidence="2">Uncharacterized protein</fullName>
    </submittedName>
</protein>
<name>A0A0E9RUT4_ANGAN</name>
<dbReference type="EMBL" id="GBXM01076000">
    <property type="protein sequence ID" value="JAH32577.1"/>
    <property type="molecule type" value="Transcribed_RNA"/>
</dbReference>
<feature type="transmembrane region" description="Helical" evidence="1">
    <location>
        <begin position="20"/>
        <end position="36"/>
    </location>
</feature>
<keyword evidence="1" id="KW-0812">Transmembrane</keyword>
<keyword evidence="1" id="KW-1133">Transmembrane helix</keyword>
<accession>A0A0E9RUT4</accession>
<reference evidence="2" key="1">
    <citation type="submission" date="2014-11" db="EMBL/GenBank/DDBJ databases">
        <authorList>
            <person name="Amaro Gonzalez C."/>
        </authorList>
    </citation>
    <scope>NUCLEOTIDE SEQUENCE</scope>
</reference>
<proteinExistence type="predicted"/>
<evidence type="ECO:0000313" key="2">
    <source>
        <dbReference type="EMBL" id="JAH32577.1"/>
    </source>
</evidence>
<reference evidence="2" key="2">
    <citation type="journal article" date="2015" name="Fish Shellfish Immunol.">
        <title>Early steps in the European eel (Anguilla anguilla)-Vibrio vulnificus interaction in the gills: Role of the RtxA13 toxin.</title>
        <authorList>
            <person name="Callol A."/>
            <person name="Pajuelo D."/>
            <person name="Ebbesson L."/>
            <person name="Teles M."/>
            <person name="MacKenzie S."/>
            <person name="Amaro C."/>
        </authorList>
    </citation>
    <scope>NUCLEOTIDE SEQUENCE</scope>
</reference>
<sequence>MQPGRLLNTWTTLREKKSNVCNGIYLLLISIYVPLFY</sequence>